<evidence type="ECO:0000313" key="3">
    <source>
        <dbReference type="Proteomes" id="UP000750522"/>
    </source>
</evidence>
<dbReference type="PANTHER" id="PTHR28219">
    <property type="entry name" value="UPF0642 PROTEIN YBL028C"/>
    <property type="match status" value="1"/>
</dbReference>
<comment type="caution">
    <text evidence="2">The sequence shown here is derived from an EMBL/GenBank/DDBJ whole genome shotgun (WGS) entry which is preliminary data.</text>
</comment>
<reference evidence="2" key="2">
    <citation type="submission" date="2020-01" db="EMBL/GenBank/DDBJ databases">
        <authorList>
            <person name="Perkins V."/>
            <person name="Lessard M.-H."/>
            <person name="Dugat-Bony E."/>
            <person name="Frenette M."/>
            <person name="Labrie S."/>
        </authorList>
    </citation>
    <scope>NUCLEOTIDE SEQUENCE</scope>
    <source>
        <strain evidence="2">LMA-70</strain>
    </source>
</reference>
<dbReference type="Pfam" id="PF10338">
    <property type="entry name" value="YBL028C_N"/>
    <property type="match status" value="1"/>
</dbReference>
<name>A0A9P5G8D7_GEOCN</name>
<dbReference type="AlphaFoldDB" id="A0A9P5G8D7"/>
<protein>
    <recommendedName>
        <fullName evidence="1">DUF2423 domain-containing protein</fullName>
    </recommendedName>
</protein>
<evidence type="ECO:0000259" key="1">
    <source>
        <dbReference type="Pfam" id="PF10338"/>
    </source>
</evidence>
<feature type="domain" description="DUF2423" evidence="1">
    <location>
        <begin position="1"/>
        <end position="45"/>
    </location>
</feature>
<organism evidence="2 3">
    <name type="scientific">Geotrichum candidum</name>
    <name type="common">Oospora lactis</name>
    <name type="synonym">Dipodascus geotrichum</name>
    <dbReference type="NCBI Taxonomy" id="1173061"/>
    <lineage>
        <taxon>Eukaryota</taxon>
        <taxon>Fungi</taxon>
        <taxon>Dikarya</taxon>
        <taxon>Ascomycota</taxon>
        <taxon>Saccharomycotina</taxon>
        <taxon>Dipodascomycetes</taxon>
        <taxon>Dipodascales</taxon>
        <taxon>Dipodascaceae</taxon>
        <taxon>Geotrichum</taxon>
    </lineage>
</organism>
<dbReference type="EMBL" id="QQZK01000006">
    <property type="protein sequence ID" value="KAF5104559.1"/>
    <property type="molecule type" value="Genomic_DNA"/>
</dbReference>
<dbReference type="Proteomes" id="UP000750522">
    <property type="component" value="Unassembled WGS sequence"/>
</dbReference>
<proteinExistence type="predicted"/>
<evidence type="ECO:0000313" key="2">
    <source>
        <dbReference type="EMBL" id="KAF5104559.1"/>
    </source>
</evidence>
<accession>A0A9P5G8D7</accession>
<reference evidence="2" key="1">
    <citation type="journal article" date="2020" name="Front. Microbiol.">
        <title>Phenotypic and Genetic Characterization of the Cheese Ripening Yeast Geotrichum candidum.</title>
        <authorList>
            <person name="Perkins V."/>
            <person name="Vignola S."/>
            <person name="Lessard M.H."/>
            <person name="Plante P.L."/>
            <person name="Corbeil J."/>
            <person name="Dugat-Bony E."/>
            <person name="Frenette M."/>
            <person name="Labrie S."/>
        </authorList>
    </citation>
    <scope>NUCLEOTIDE SEQUENCE</scope>
    <source>
        <strain evidence="2">LMA-70</strain>
    </source>
</reference>
<sequence length="91" mass="10155">MGKSLRSKSKLKFRTIKRATGVFGKADKDRAQRLAAKLGTLAKQQLKENNNDDDVKQDGEDVSMEQVDAAADESKLNAYGDQHCMCAHDWQ</sequence>
<dbReference type="PANTHER" id="PTHR28219:SF1">
    <property type="entry name" value="UPF0642 PROTEIN YBL028C"/>
    <property type="match status" value="1"/>
</dbReference>
<dbReference type="InterPro" id="IPR019434">
    <property type="entry name" value="DUF2423"/>
</dbReference>
<gene>
    <name evidence="2" type="ORF">DV451_000472</name>
</gene>
<dbReference type="GO" id="GO:0030687">
    <property type="term" value="C:preribosome, large subunit precursor"/>
    <property type="evidence" value="ECO:0007669"/>
    <property type="project" value="TreeGrafter"/>
</dbReference>